<reference evidence="14" key="1">
    <citation type="journal article" date="2009" name="Environ. Microbiol.">
        <title>Contribution of mobile genetic elements to Desulfovibrio vulgaris genome plasticity.</title>
        <authorList>
            <person name="Walker C.B."/>
            <person name="Stolyar S."/>
            <person name="Chivian D."/>
            <person name="Pinel N."/>
            <person name="Gabster J.A."/>
            <person name="Dehal P.S."/>
            <person name="He Z."/>
            <person name="Yang Z.K."/>
            <person name="Yen H.C."/>
            <person name="Zhou J."/>
            <person name="Wall J.D."/>
            <person name="Hazen T.C."/>
            <person name="Arkin A.P."/>
            <person name="Stahl D.A."/>
        </authorList>
    </citation>
    <scope>NUCLEOTIDE SEQUENCE [LARGE SCALE GENOMIC DNA]</scope>
    <source>
        <strain evidence="14">DP4</strain>
    </source>
</reference>
<evidence type="ECO:0000256" key="1">
    <source>
        <dbReference type="ARBA" id="ARBA00004496"/>
    </source>
</evidence>
<dbReference type="GO" id="GO:0005524">
    <property type="term" value="F:ATP binding"/>
    <property type="evidence" value="ECO:0007669"/>
    <property type="project" value="UniProtKB-KW"/>
</dbReference>
<name>A0A0H3A906_NITV4</name>
<evidence type="ECO:0000259" key="12">
    <source>
        <dbReference type="PROSITE" id="PS51163"/>
    </source>
</evidence>
<dbReference type="GO" id="GO:0008033">
    <property type="term" value="P:tRNA processing"/>
    <property type="evidence" value="ECO:0007669"/>
    <property type="project" value="UniProtKB-KW"/>
</dbReference>
<comment type="subcellular location">
    <subcellularLocation>
        <location evidence="1">Cytoplasm</location>
    </subcellularLocation>
</comment>
<evidence type="ECO:0000256" key="11">
    <source>
        <dbReference type="ARBA" id="ARBA00048366"/>
    </source>
</evidence>
<dbReference type="SUPFAM" id="SSF55821">
    <property type="entry name" value="YrdC/RibB"/>
    <property type="match status" value="1"/>
</dbReference>
<sequence>MQRHIVESNAGATMSAELLTNIADAVRLLAGGGVLVYPTETFFGIGCDVRDARAVDAVFRAKRRQSGMALPVILGDASQLGMVTRGHGAVEAALARDFWPGPLSILCPALPELPDTLTGGTGRVAVRVSPHPAAMALALGLGAPLAASSANVSGRAAVVRVADLDRELLSGVDGVYDAPPQPAGGLPSTLVDVLTDGTLRILREGAVPRAALVSKGYEVVSPC</sequence>
<keyword evidence="7" id="KW-0548">Nucleotidyltransferase</keyword>
<keyword evidence="5" id="KW-0808">Transferase</keyword>
<dbReference type="InterPro" id="IPR017945">
    <property type="entry name" value="DHBP_synth_RibB-like_a/b_dom"/>
</dbReference>
<evidence type="ECO:0000256" key="10">
    <source>
        <dbReference type="ARBA" id="ARBA00029774"/>
    </source>
</evidence>
<dbReference type="Proteomes" id="UP000009173">
    <property type="component" value="Chromosome"/>
</dbReference>
<dbReference type="InterPro" id="IPR006070">
    <property type="entry name" value="Sua5-like_dom"/>
</dbReference>
<dbReference type="Pfam" id="PF01300">
    <property type="entry name" value="Sua5_yciO_yrdC"/>
    <property type="match status" value="1"/>
</dbReference>
<dbReference type="PANTHER" id="PTHR17490:SF16">
    <property type="entry name" value="THREONYLCARBAMOYL-AMP SYNTHASE"/>
    <property type="match status" value="1"/>
</dbReference>
<feature type="domain" description="YrdC-like" evidence="12">
    <location>
        <begin position="19"/>
        <end position="207"/>
    </location>
</feature>
<evidence type="ECO:0000256" key="8">
    <source>
        <dbReference type="ARBA" id="ARBA00022741"/>
    </source>
</evidence>
<dbReference type="EMBL" id="CP000527">
    <property type="protein sequence ID" value="ABM28825.1"/>
    <property type="molecule type" value="Genomic_DNA"/>
</dbReference>
<comment type="catalytic activity">
    <reaction evidence="11">
        <text>L-threonine + hydrogencarbonate + ATP = L-threonylcarbamoyladenylate + diphosphate + H2O</text>
        <dbReference type="Rhea" id="RHEA:36407"/>
        <dbReference type="ChEBI" id="CHEBI:15377"/>
        <dbReference type="ChEBI" id="CHEBI:17544"/>
        <dbReference type="ChEBI" id="CHEBI:30616"/>
        <dbReference type="ChEBI" id="CHEBI:33019"/>
        <dbReference type="ChEBI" id="CHEBI:57926"/>
        <dbReference type="ChEBI" id="CHEBI:73682"/>
        <dbReference type="EC" id="2.7.7.87"/>
    </reaction>
</comment>
<keyword evidence="6" id="KW-0819">tRNA processing</keyword>
<proteinExistence type="inferred from homology"/>
<keyword evidence="8" id="KW-0547">Nucleotide-binding</keyword>
<dbReference type="KEGG" id="dvl:Dvul_1808"/>
<dbReference type="GO" id="GO:0061710">
    <property type="term" value="F:L-threonylcarbamoyladenylate synthase"/>
    <property type="evidence" value="ECO:0007669"/>
    <property type="project" value="UniProtKB-EC"/>
</dbReference>
<gene>
    <name evidence="13" type="ordered locus">Dvul_1808</name>
</gene>
<evidence type="ECO:0000256" key="4">
    <source>
        <dbReference type="ARBA" id="ARBA00022490"/>
    </source>
</evidence>
<dbReference type="GO" id="GO:0005737">
    <property type="term" value="C:cytoplasm"/>
    <property type="evidence" value="ECO:0007669"/>
    <property type="project" value="UniProtKB-SubCell"/>
</dbReference>
<dbReference type="GO" id="GO:0006450">
    <property type="term" value="P:regulation of translational fidelity"/>
    <property type="evidence" value="ECO:0007669"/>
    <property type="project" value="TreeGrafter"/>
</dbReference>
<protein>
    <recommendedName>
        <fullName evidence="10">L-threonylcarbamoyladenylate synthase</fullName>
        <ecNumber evidence="3">2.7.7.87</ecNumber>
    </recommendedName>
    <alternativeName>
        <fullName evidence="10">L-threonylcarbamoyladenylate synthase</fullName>
    </alternativeName>
</protein>
<evidence type="ECO:0000256" key="2">
    <source>
        <dbReference type="ARBA" id="ARBA00007663"/>
    </source>
</evidence>
<dbReference type="GO" id="GO:0003725">
    <property type="term" value="F:double-stranded RNA binding"/>
    <property type="evidence" value="ECO:0007669"/>
    <property type="project" value="InterPro"/>
</dbReference>
<dbReference type="EC" id="2.7.7.87" evidence="3"/>
<dbReference type="InterPro" id="IPR050156">
    <property type="entry name" value="TC-AMP_synthase_SUA5"/>
</dbReference>
<evidence type="ECO:0000256" key="5">
    <source>
        <dbReference type="ARBA" id="ARBA00022679"/>
    </source>
</evidence>
<organism evidence="13 14">
    <name type="scientific">Nitratidesulfovibrio vulgaris (strain DP4)</name>
    <name type="common">Desulfovibrio vulgaris</name>
    <dbReference type="NCBI Taxonomy" id="391774"/>
    <lineage>
        <taxon>Bacteria</taxon>
        <taxon>Pseudomonadati</taxon>
        <taxon>Thermodesulfobacteriota</taxon>
        <taxon>Desulfovibrionia</taxon>
        <taxon>Desulfovibrionales</taxon>
        <taxon>Desulfovibrionaceae</taxon>
        <taxon>Nitratidesulfovibrio</taxon>
    </lineage>
</organism>
<evidence type="ECO:0000256" key="3">
    <source>
        <dbReference type="ARBA" id="ARBA00012584"/>
    </source>
</evidence>
<evidence type="ECO:0000256" key="6">
    <source>
        <dbReference type="ARBA" id="ARBA00022694"/>
    </source>
</evidence>
<evidence type="ECO:0000256" key="9">
    <source>
        <dbReference type="ARBA" id="ARBA00022840"/>
    </source>
</evidence>
<accession>A0A0H3A906</accession>
<dbReference type="NCBIfam" id="TIGR00057">
    <property type="entry name" value="L-threonylcarbamoyladenylate synthase"/>
    <property type="match status" value="1"/>
</dbReference>
<dbReference type="HOGENOM" id="CLU_031397_3_1_7"/>
<keyword evidence="4" id="KW-0963">Cytoplasm</keyword>
<dbReference type="AlphaFoldDB" id="A0A0H3A906"/>
<keyword evidence="9" id="KW-0067">ATP-binding</keyword>
<dbReference type="PANTHER" id="PTHR17490">
    <property type="entry name" value="SUA5"/>
    <property type="match status" value="1"/>
</dbReference>
<evidence type="ECO:0000313" key="14">
    <source>
        <dbReference type="Proteomes" id="UP000009173"/>
    </source>
</evidence>
<dbReference type="Gene3D" id="3.90.870.10">
    <property type="entry name" value="DHBP synthase"/>
    <property type="match status" value="1"/>
</dbReference>
<dbReference type="PROSITE" id="PS51163">
    <property type="entry name" value="YRDC"/>
    <property type="match status" value="1"/>
</dbReference>
<evidence type="ECO:0000313" key="13">
    <source>
        <dbReference type="EMBL" id="ABM28825.1"/>
    </source>
</evidence>
<evidence type="ECO:0000256" key="7">
    <source>
        <dbReference type="ARBA" id="ARBA00022695"/>
    </source>
</evidence>
<comment type="similarity">
    <text evidence="2">Belongs to the SUA5 family.</text>
</comment>
<dbReference type="GO" id="GO:0000049">
    <property type="term" value="F:tRNA binding"/>
    <property type="evidence" value="ECO:0007669"/>
    <property type="project" value="TreeGrafter"/>
</dbReference>